<evidence type="ECO:0000256" key="2">
    <source>
        <dbReference type="ARBA" id="ARBA00022771"/>
    </source>
</evidence>
<dbReference type="SMART" id="SM00259">
    <property type="entry name" value="ZnF_A20"/>
    <property type="match status" value="1"/>
</dbReference>
<feature type="compositionally biased region" description="Polar residues" evidence="5">
    <location>
        <begin position="111"/>
        <end position="122"/>
    </location>
</feature>
<keyword evidence="9" id="KW-1185">Reference proteome</keyword>
<dbReference type="OrthoDB" id="428577at2759"/>
<dbReference type="SMART" id="SM00154">
    <property type="entry name" value="ZnF_AN1"/>
    <property type="match status" value="1"/>
</dbReference>
<dbReference type="InterPro" id="IPR050652">
    <property type="entry name" value="AN1_A20_ZnFinger"/>
</dbReference>
<feature type="compositionally biased region" description="Low complexity" evidence="5">
    <location>
        <begin position="123"/>
        <end position="138"/>
    </location>
</feature>
<dbReference type="Pfam" id="PF01428">
    <property type="entry name" value="zf-AN1"/>
    <property type="match status" value="1"/>
</dbReference>
<evidence type="ECO:0000256" key="3">
    <source>
        <dbReference type="ARBA" id="ARBA00022833"/>
    </source>
</evidence>
<dbReference type="PANTHER" id="PTHR10634">
    <property type="entry name" value="AN1-TYPE ZINC FINGER PROTEIN"/>
    <property type="match status" value="1"/>
</dbReference>
<feature type="compositionally biased region" description="Polar residues" evidence="5">
    <location>
        <begin position="52"/>
        <end position="63"/>
    </location>
</feature>
<organism evidence="8">
    <name type="scientific">Darwinula stevensoni</name>
    <dbReference type="NCBI Taxonomy" id="69355"/>
    <lineage>
        <taxon>Eukaryota</taxon>
        <taxon>Metazoa</taxon>
        <taxon>Ecdysozoa</taxon>
        <taxon>Arthropoda</taxon>
        <taxon>Crustacea</taxon>
        <taxon>Oligostraca</taxon>
        <taxon>Ostracoda</taxon>
        <taxon>Podocopa</taxon>
        <taxon>Podocopida</taxon>
        <taxon>Darwinulocopina</taxon>
        <taxon>Darwinuloidea</taxon>
        <taxon>Darwinulidae</taxon>
        <taxon>Darwinula</taxon>
    </lineage>
</organism>
<evidence type="ECO:0008006" key="10">
    <source>
        <dbReference type="Google" id="ProtNLM"/>
    </source>
</evidence>
<feature type="domain" description="A20-type" evidence="6">
    <location>
        <begin position="7"/>
        <end position="41"/>
    </location>
</feature>
<accession>A0A7R8XG82</accession>
<dbReference type="PROSITE" id="PS51039">
    <property type="entry name" value="ZF_AN1"/>
    <property type="match status" value="1"/>
</dbReference>
<feature type="region of interest" description="Disordered" evidence="5">
    <location>
        <begin position="99"/>
        <end position="142"/>
    </location>
</feature>
<proteinExistence type="predicted"/>
<evidence type="ECO:0000256" key="1">
    <source>
        <dbReference type="ARBA" id="ARBA00022723"/>
    </source>
</evidence>
<dbReference type="InterPro" id="IPR000058">
    <property type="entry name" value="Znf_AN1"/>
</dbReference>
<dbReference type="PANTHER" id="PTHR10634:SF149">
    <property type="entry name" value="AN1-TYPE DOMAIN-CONTAINING PROTEIN-RELATED"/>
    <property type="match status" value="1"/>
</dbReference>
<evidence type="ECO:0000259" key="6">
    <source>
        <dbReference type="PROSITE" id="PS51036"/>
    </source>
</evidence>
<gene>
    <name evidence="8" type="ORF">DSTB1V02_LOCUS8865</name>
</gene>
<dbReference type="GO" id="GO:0008270">
    <property type="term" value="F:zinc ion binding"/>
    <property type="evidence" value="ECO:0007669"/>
    <property type="project" value="UniProtKB-KW"/>
</dbReference>
<dbReference type="Pfam" id="PF01754">
    <property type="entry name" value="zf-A20"/>
    <property type="match status" value="1"/>
</dbReference>
<evidence type="ECO:0000256" key="5">
    <source>
        <dbReference type="SAM" id="MobiDB-lite"/>
    </source>
</evidence>
<reference evidence="8" key="1">
    <citation type="submission" date="2020-11" db="EMBL/GenBank/DDBJ databases">
        <authorList>
            <person name="Tran Van P."/>
        </authorList>
    </citation>
    <scope>NUCLEOTIDE SEQUENCE</scope>
</reference>
<dbReference type="SUPFAM" id="SSF118310">
    <property type="entry name" value="AN1-like Zinc finger"/>
    <property type="match status" value="1"/>
</dbReference>
<evidence type="ECO:0000259" key="7">
    <source>
        <dbReference type="PROSITE" id="PS51039"/>
    </source>
</evidence>
<feature type="domain" description="AN1-type" evidence="7">
    <location>
        <begin position="146"/>
        <end position="192"/>
    </location>
</feature>
<dbReference type="Gene3D" id="1.20.5.4770">
    <property type="match status" value="1"/>
</dbReference>
<protein>
    <recommendedName>
        <fullName evidence="10">AN1-type zinc finger protein 6</fullName>
    </recommendedName>
</protein>
<keyword evidence="1" id="KW-0479">Metal-binding</keyword>
<dbReference type="PROSITE" id="PS51036">
    <property type="entry name" value="ZF_A20"/>
    <property type="match status" value="1"/>
</dbReference>
<evidence type="ECO:0000256" key="4">
    <source>
        <dbReference type="PROSITE-ProRule" id="PRU00449"/>
    </source>
</evidence>
<keyword evidence="2 4" id="KW-0863">Zinc-finger</keyword>
<dbReference type="InterPro" id="IPR002653">
    <property type="entry name" value="Znf_A20"/>
</dbReference>
<dbReference type="AlphaFoldDB" id="A0A7R8XG82"/>
<feature type="region of interest" description="Disordered" evidence="5">
    <location>
        <begin position="39"/>
        <end position="63"/>
    </location>
</feature>
<dbReference type="FunFam" id="4.10.1110.10:FF:000001">
    <property type="entry name" value="Zinc finger AN1-type containing 6"/>
    <property type="match status" value="1"/>
</dbReference>
<dbReference type="Proteomes" id="UP000677054">
    <property type="component" value="Unassembled WGS sequence"/>
</dbReference>
<keyword evidence="3" id="KW-0862">Zinc</keyword>
<dbReference type="SUPFAM" id="SSF57716">
    <property type="entry name" value="Glucocorticoid receptor-like (DNA-binding domain)"/>
    <property type="match status" value="1"/>
</dbReference>
<dbReference type="InterPro" id="IPR035896">
    <property type="entry name" value="AN1-like_Znf"/>
</dbReference>
<sequence length="211" mass="22118">METPRDNQMPTLCRSGCGFYGTSSTEGLCSKCYKDALKKKQTVPSGGRASPPSVSSSKGTPTTSNVADLLSASVDTASPTVPVLPISLPTFSGPDAQNGGLLHWKGETGASLGQASTGASASTNVTEPTATPATVPDASLEESPEKKKKNRCGICKKKIGLTGFGCRCSGMFCALHRYSDKHNCSFDYKTHGAEEIRKNNPVVVGEKIQQI</sequence>
<dbReference type="GO" id="GO:0003677">
    <property type="term" value="F:DNA binding"/>
    <property type="evidence" value="ECO:0007669"/>
    <property type="project" value="InterPro"/>
</dbReference>
<evidence type="ECO:0000313" key="8">
    <source>
        <dbReference type="EMBL" id="CAD7249064.1"/>
    </source>
</evidence>
<evidence type="ECO:0000313" key="9">
    <source>
        <dbReference type="Proteomes" id="UP000677054"/>
    </source>
</evidence>
<dbReference type="Gene3D" id="4.10.1110.10">
    <property type="entry name" value="AN1-like Zinc finger"/>
    <property type="match status" value="1"/>
</dbReference>
<dbReference type="EMBL" id="CAJPEV010002125">
    <property type="protein sequence ID" value="CAG0895754.1"/>
    <property type="molecule type" value="Genomic_DNA"/>
</dbReference>
<name>A0A7R8XG82_9CRUS</name>
<dbReference type="EMBL" id="LR901642">
    <property type="protein sequence ID" value="CAD7249064.1"/>
    <property type="molecule type" value="Genomic_DNA"/>
</dbReference>